<dbReference type="Proteomes" id="UP000001753">
    <property type="component" value="Chromosome"/>
</dbReference>
<dbReference type="HOGENOM" id="CLU_3164388_0_0_9"/>
<gene>
    <name evidence="1" type="ORF">bcere0026_58640</name>
</gene>
<reference evidence="1" key="1">
    <citation type="journal article" date="2012" name="Genome Res.">
        <title>Genomic characterization of the Bacillus cereus sensu lato species: Backdrop to the evolution of Bacillus anthracis.</title>
        <authorList>
            <person name="Zwick M.E."/>
            <person name="Joseph S.J."/>
            <person name="Didelot X."/>
            <person name="Chen P.E."/>
            <person name="Bishop-Lilly K.A."/>
            <person name="Stewart A.C."/>
            <person name="Willner K."/>
            <person name="Nolan N."/>
            <person name="Lentz S."/>
            <person name="Thomason M.K."/>
            <person name="Sozhamannan S."/>
            <person name="Mateczun A.J."/>
            <person name="Du L."/>
            <person name="Read T.D."/>
        </authorList>
    </citation>
    <scope>NUCLEOTIDE SEQUENCE [LARGE SCALE GENOMIC DNA]</scope>
    <source>
        <strain evidence="1">AH603</strain>
    </source>
</reference>
<dbReference type="RefSeq" id="WP_002070018.1">
    <property type="nucleotide sequence ID" value="NZ_CM000737.1"/>
</dbReference>
<protein>
    <submittedName>
        <fullName evidence="1">Uncharacterized protein</fullName>
    </submittedName>
</protein>
<dbReference type="AlphaFoldDB" id="C2Y4E0"/>
<proteinExistence type="predicted"/>
<sequence>MKVVVTMNAFGVTTSEEIEINDPEKVDKEVEQYVREQIAYDYEIVEE</sequence>
<evidence type="ECO:0000313" key="1">
    <source>
        <dbReference type="EMBL" id="EEL67216.1"/>
    </source>
</evidence>
<accession>C2Y4E0</accession>
<dbReference type="EMBL" id="ACMP01000243">
    <property type="protein sequence ID" value="EEL67216.1"/>
    <property type="molecule type" value="Genomic_DNA"/>
</dbReference>
<name>C2Y4E0_BACMY</name>
<organism evidence="1">
    <name type="scientific">Bacillus mycoides</name>
    <dbReference type="NCBI Taxonomy" id="1405"/>
    <lineage>
        <taxon>Bacteria</taxon>
        <taxon>Bacillati</taxon>
        <taxon>Bacillota</taxon>
        <taxon>Bacilli</taxon>
        <taxon>Bacillales</taxon>
        <taxon>Bacillaceae</taxon>
        <taxon>Bacillus</taxon>
        <taxon>Bacillus cereus group</taxon>
    </lineage>
</organism>
<comment type="caution">
    <text evidence="1">The sequence shown here is derived from an EMBL/GenBank/DDBJ whole genome shotgun (WGS) entry which is preliminary data.</text>
</comment>